<comment type="similarity">
    <text evidence="2">Belongs to the TMC family.</text>
</comment>
<feature type="transmembrane region" description="Helical" evidence="7">
    <location>
        <begin position="342"/>
        <end position="367"/>
    </location>
</feature>
<name>A0A8S3V7U0_MYTED</name>
<protein>
    <submittedName>
        <fullName evidence="9">TMC</fullName>
    </submittedName>
</protein>
<feature type="compositionally biased region" description="Polar residues" evidence="6">
    <location>
        <begin position="1"/>
        <end position="20"/>
    </location>
</feature>
<dbReference type="OrthoDB" id="1936208at2759"/>
<reference evidence="9" key="1">
    <citation type="submission" date="2021-03" db="EMBL/GenBank/DDBJ databases">
        <authorList>
            <person name="Bekaert M."/>
        </authorList>
    </citation>
    <scope>NUCLEOTIDE SEQUENCE</scope>
</reference>
<evidence type="ECO:0000313" key="10">
    <source>
        <dbReference type="Proteomes" id="UP000683360"/>
    </source>
</evidence>
<dbReference type="InterPro" id="IPR012496">
    <property type="entry name" value="TMC_dom"/>
</dbReference>
<feature type="transmembrane region" description="Helical" evidence="7">
    <location>
        <begin position="489"/>
        <end position="517"/>
    </location>
</feature>
<dbReference type="EMBL" id="CAJPWZ010003068">
    <property type="protein sequence ID" value="CAG2250879.1"/>
    <property type="molecule type" value="Genomic_DNA"/>
</dbReference>
<dbReference type="AlphaFoldDB" id="A0A8S3V7U0"/>
<feature type="transmembrane region" description="Helical" evidence="7">
    <location>
        <begin position="206"/>
        <end position="229"/>
    </location>
</feature>
<accession>A0A8S3V7U0</accession>
<keyword evidence="4 7" id="KW-1133">Transmembrane helix</keyword>
<feature type="transmembrane region" description="Helical" evidence="7">
    <location>
        <begin position="379"/>
        <end position="400"/>
    </location>
</feature>
<evidence type="ECO:0000256" key="6">
    <source>
        <dbReference type="SAM" id="MobiDB-lite"/>
    </source>
</evidence>
<sequence length="677" mass="76821">MYAEYSNNRQKPRSEATSPASFKLDRHRSMSQSLTKTVLSGSALERKSRGISHQDDREFSHHDGLVDMYIEDILHTGEKMYSPKKNTNIRAKMTMYQLLKHDIKVWYRRWKIKGTENPIFKSYIKYIESNFGSSIGSLFVFVRWVILLNLFLSLVWLSVVVIPTAVTFNYNNISQELEWMNFIDGEGAIRESWLFYGGYPEVIDGVYHIALAYLMMILLTYFGSLFVILNNLGGSDRPKSSTFSSRFKFSSIIFSSWDHGVTSADASNNLSVGIASVLKDNISEDLAKTKSKTRNRRETYTILFSRILAWGITIILIGGGCATIVWLVLYEKFSDSKDFLSVYLPSIIFSLINIIIPLIVSMLPGYLEHYSSGKKELRITLSRIFILRMANLFALIVTLYKNSTEAVVSTAMSIAKYKYTKEKSEFNISAAVLVLIYRQGLVWVGTIACPLMPLLGALSSLVFFFLNYAIIKYTCKPPIKRWNQSRNTAFIMGFLLTTLVVIIAPVSVVVGSIHYGIPTDNSGGNNSTCICSCWKVREIINQSRNTAFIMGFLLTTLVVIIAPVSVVVGSHHVIQLGQTSIPGKYCGPFSDKKPTEAYGKFKRQLNLDILKEVLQWLSSDSVLIPLFLILVSLLSYQRKILAGEKQHRLLLQAELTHEREDNRQRMKKMQELGIMWN</sequence>
<feature type="transmembrane region" description="Helical" evidence="7">
    <location>
        <begin position="547"/>
        <end position="568"/>
    </location>
</feature>
<evidence type="ECO:0000256" key="4">
    <source>
        <dbReference type="ARBA" id="ARBA00022989"/>
    </source>
</evidence>
<dbReference type="Proteomes" id="UP000683360">
    <property type="component" value="Unassembled WGS sequence"/>
</dbReference>
<feature type="region of interest" description="Disordered" evidence="6">
    <location>
        <begin position="1"/>
        <end position="55"/>
    </location>
</feature>
<dbReference type="PANTHER" id="PTHR23302">
    <property type="entry name" value="TRANSMEMBRANE CHANNEL-RELATED"/>
    <property type="match status" value="1"/>
</dbReference>
<evidence type="ECO:0000256" key="3">
    <source>
        <dbReference type="ARBA" id="ARBA00022692"/>
    </source>
</evidence>
<feature type="transmembrane region" description="Helical" evidence="7">
    <location>
        <begin position="307"/>
        <end position="330"/>
    </location>
</feature>
<evidence type="ECO:0000259" key="8">
    <source>
        <dbReference type="Pfam" id="PF07810"/>
    </source>
</evidence>
<evidence type="ECO:0000256" key="5">
    <source>
        <dbReference type="ARBA" id="ARBA00023136"/>
    </source>
</evidence>
<evidence type="ECO:0000256" key="7">
    <source>
        <dbReference type="SAM" id="Phobius"/>
    </source>
</evidence>
<feature type="domain" description="TMC" evidence="8">
    <location>
        <begin position="390"/>
        <end position="484"/>
    </location>
</feature>
<feature type="transmembrane region" description="Helical" evidence="7">
    <location>
        <begin position="441"/>
        <end position="468"/>
    </location>
</feature>
<dbReference type="GO" id="GO:0005886">
    <property type="term" value="C:plasma membrane"/>
    <property type="evidence" value="ECO:0007669"/>
    <property type="project" value="InterPro"/>
</dbReference>
<keyword evidence="10" id="KW-1185">Reference proteome</keyword>
<dbReference type="PANTHER" id="PTHR23302:SF24">
    <property type="entry name" value="TMC DOMAIN-CONTAINING PROTEIN"/>
    <property type="match status" value="1"/>
</dbReference>
<keyword evidence="3 7" id="KW-0812">Transmembrane</keyword>
<feature type="transmembrane region" description="Helical" evidence="7">
    <location>
        <begin position="138"/>
        <end position="162"/>
    </location>
</feature>
<evidence type="ECO:0000313" key="9">
    <source>
        <dbReference type="EMBL" id="CAG2250879.1"/>
    </source>
</evidence>
<feature type="compositionally biased region" description="Basic and acidic residues" evidence="6">
    <location>
        <begin position="44"/>
        <end position="55"/>
    </location>
</feature>
<gene>
    <name evidence="9" type="ORF">MEDL_62563</name>
</gene>
<evidence type="ECO:0000256" key="1">
    <source>
        <dbReference type="ARBA" id="ARBA00004141"/>
    </source>
</evidence>
<organism evidence="9 10">
    <name type="scientific">Mytilus edulis</name>
    <name type="common">Blue mussel</name>
    <dbReference type="NCBI Taxonomy" id="6550"/>
    <lineage>
        <taxon>Eukaryota</taxon>
        <taxon>Metazoa</taxon>
        <taxon>Spiralia</taxon>
        <taxon>Lophotrochozoa</taxon>
        <taxon>Mollusca</taxon>
        <taxon>Bivalvia</taxon>
        <taxon>Autobranchia</taxon>
        <taxon>Pteriomorphia</taxon>
        <taxon>Mytilida</taxon>
        <taxon>Mytiloidea</taxon>
        <taxon>Mytilidae</taxon>
        <taxon>Mytilinae</taxon>
        <taxon>Mytilus</taxon>
    </lineage>
</organism>
<dbReference type="GO" id="GO:0008381">
    <property type="term" value="F:mechanosensitive monoatomic ion channel activity"/>
    <property type="evidence" value="ECO:0007669"/>
    <property type="project" value="TreeGrafter"/>
</dbReference>
<feature type="compositionally biased region" description="Polar residues" evidence="6">
    <location>
        <begin position="30"/>
        <end position="40"/>
    </location>
</feature>
<evidence type="ECO:0000256" key="2">
    <source>
        <dbReference type="ARBA" id="ARBA00006510"/>
    </source>
</evidence>
<keyword evidence="5 7" id="KW-0472">Membrane</keyword>
<proteinExistence type="inferred from homology"/>
<comment type="subcellular location">
    <subcellularLocation>
        <location evidence="1">Membrane</location>
        <topology evidence="1">Multi-pass membrane protein</topology>
    </subcellularLocation>
</comment>
<comment type="caution">
    <text evidence="9">The sequence shown here is derived from an EMBL/GenBank/DDBJ whole genome shotgun (WGS) entry which is preliminary data.</text>
</comment>
<dbReference type="Pfam" id="PF07810">
    <property type="entry name" value="TMC"/>
    <property type="match status" value="1"/>
</dbReference>
<dbReference type="InterPro" id="IPR038900">
    <property type="entry name" value="TMC"/>
</dbReference>